<protein>
    <submittedName>
        <fullName evidence="2">Uncharacterized protein</fullName>
    </submittedName>
</protein>
<keyword evidence="3" id="KW-1185">Reference proteome</keyword>
<feature type="transmembrane region" description="Helical" evidence="1">
    <location>
        <begin position="522"/>
        <end position="544"/>
    </location>
</feature>
<reference evidence="2" key="2">
    <citation type="submission" date="2023-06" db="EMBL/GenBank/DDBJ databases">
        <authorList>
            <consortium name="Lawrence Berkeley National Laboratory"/>
            <person name="Haridas S."/>
            <person name="Hensen N."/>
            <person name="Bonometti L."/>
            <person name="Westerberg I."/>
            <person name="Brannstrom I.O."/>
            <person name="Guillou S."/>
            <person name="Cros-Aarteil S."/>
            <person name="Calhoun S."/>
            <person name="Kuo A."/>
            <person name="Mondo S."/>
            <person name="Pangilinan J."/>
            <person name="Riley R."/>
            <person name="Labutti K."/>
            <person name="Andreopoulos B."/>
            <person name="Lipzen A."/>
            <person name="Chen C."/>
            <person name="Yanf M."/>
            <person name="Daum C."/>
            <person name="Ng V."/>
            <person name="Clum A."/>
            <person name="Steindorff A."/>
            <person name="Ohm R."/>
            <person name="Martin F."/>
            <person name="Silar P."/>
            <person name="Natvig D."/>
            <person name="Lalanne C."/>
            <person name="Gautier V."/>
            <person name="Ament-Velasquez S.L."/>
            <person name="Kruys A."/>
            <person name="Hutchinson M.I."/>
            <person name="Powell A.J."/>
            <person name="Barry K."/>
            <person name="Miller A.N."/>
            <person name="Grigoriev I.V."/>
            <person name="Debuchy R."/>
            <person name="Gladieux P."/>
            <person name="Thoren M.H."/>
            <person name="Johannesson H."/>
        </authorList>
    </citation>
    <scope>NUCLEOTIDE SEQUENCE</scope>
    <source>
        <strain evidence="2">CBS 955.72</strain>
    </source>
</reference>
<dbReference type="Gene3D" id="1.20.58.340">
    <property type="entry name" value="Magnesium transport protein CorA, transmembrane region"/>
    <property type="match status" value="1"/>
</dbReference>
<proteinExistence type="predicted"/>
<feature type="transmembrane region" description="Helical" evidence="1">
    <location>
        <begin position="564"/>
        <end position="586"/>
    </location>
</feature>
<keyword evidence="1" id="KW-0472">Membrane</keyword>
<dbReference type="EMBL" id="JAUIQD010000006">
    <property type="protein sequence ID" value="KAK3347283.1"/>
    <property type="molecule type" value="Genomic_DNA"/>
</dbReference>
<gene>
    <name evidence="2" type="ORF">B0T25DRAFT_554082</name>
</gene>
<accession>A0AAJ0MBH6</accession>
<comment type="caution">
    <text evidence="2">The sequence shown here is derived from an EMBL/GenBank/DDBJ whole genome shotgun (WGS) entry which is preliminary data.</text>
</comment>
<reference evidence="2" key="1">
    <citation type="journal article" date="2023" name="Mol. Phylogenet. Evol.">
        <title>Genome-scale phylogeny and comparative genomics of the fungal order Sordariales.</title>
        <authorList>
            <person name="Hensen N."/>
            <person name="Bonometti L."/>
            <person name="Westerberg I."/>
            <person name="Brannstrom I.O."/>
            <person name="Guillou S."/>
            <person name="Cros-Aarteil S."/>
            <person name="Calhoun S."/>
            <person name="Haridas S."/>
            <person name="Kuo A."/>
            <person name="Mondo S."/>
            <person name="Pangilinan J."/>
            <person name="Riley R."/>
            <person name="LaButti K."/>
            <person name="Andreopoulos B."/>
            <person name="Lipzen A."/>
            <person name="Chen C."/>
            <person name="Yan M."/>
            <person name="Daum C."/>
            <person name="Ng V."/>
            <person name="Clum A."/>
            <person name="Steindorff A."/>
            <person name="Ohm R.A."/>
            <person name="Martin F."/>
            <person name="Silar P."/>
            <person name="Natvig D.O."/>
            <person name="Lalanne C."/>
            <person name="Gautier V."/>
            <person name="Ament-Velasquez S.L."/>
            <person name="Kruys A."/>
            <person name="Hutchinson M.I."/>
            <person name="Powell A.J."/>
            <person name="Barry K."/>
            <person name="Miller A.N."/>
            <person name="Grigoriev I.V."/>
            <person name="Debuchy R."/>
            <person name="Gladieux P."/>
            <person name="Hiltunen Thoren M."/>
            <person name="Johannesson H."/>
        </authorList>
    </citation>
    <scope>NUCLEOTIDE SEQUENCE</scope>
    <source>
        <strain evidence="2">CBS 955.72</strain>
    </source>
</reference>
<evidence type="ECO:0000313" key="2">
    <source>
        <dbReference type="EMBL" id="KAK3347283.1"/>
    </source>
</evidence>
<dbReference type="Proteomes" id="UP001275084">
    <property type="component" value="Unassembled WGS sequence"/>
</dbReference>
<keyword evidence="1" id="KW-0812">Transmembrane</keyword>
<evidence type="ECO:0000313" key="3">
    <source>
        <dbReference type="Proteomes" id="UP001275084"/>
    </source>
</evidence>
<sequence length="610" mass="68601">MDWARDNSRVSNSDRNRVFKCNPESQHTTIALSLDGERMVRLRSEKDCLTWLEEGCPRIDGSVFGLVLMMPGRAEKQRSVGNAVTETGIDGQGPLEEVKTEFGADIGEPTDERAMDFCTLDGNRGGLRTLPFSVQTFRRFIKRFFVHGDIARVVSRGDVPAFSVSEVTMRGYPAYVIHCRTTSAWGMDLAATCTFFPHCMLTFATMFGCTPLVQAEILKRLDLAPEDAAHPLLIPGIIAELERTRHAGIIEHGADKLETRIVELDTINSDAYGVPEAETARKNTEKRNDWLDMSYLRNQLVSWNTQLGKMASCADESSSTNSKMFQVVERAWDHHAFGTRRCSKDTDRESEPRWSIDRPLKGDFQEDNISVCREENKDVLGRHGPEVQGGGMGLMGVKRDAKVDANTAGNGVAAFRQAYNNAAGKKPFVPEGRGGDDLPCNYNTTKPPALKQDMKDLRKHMCRIGPKFAARIREIRDEYDDRVRECDMRLGGMAMASQWAEGETNVQIALEMKRDSRHMRSIALVTMVFLPGTFFSSIFSMTFFNWSATDSSDGDGSVVSRWVWIWVAFTIVATSATFAFWWYFIVYREARARKIKAKASTDEEAMVLDR</sequence>
<dbReference type="AlphaFoldDB" id="A0AAJ0MBH6"/>
<name>A0AAJ0MBH6_9PEZI</name>
<organism evidence="2 3">
    <name type="scientific">Lasiosphaeria hispida</name>
    <dbReference type="NCBI Taxonomy" id="260671"/>
    <lineage>
        <taxon>Eukaryota</taxon>
        <taxon>Fungi</taxon>
        <taxon>Dikarya</taxon>
        <taxon>Ascomycota</taxon>
        <taxon>Pezizomycotina</taxon>
        <taxon>Sordariomycetes</taxon>
        <taxon>Sordariomycetidae</taxon>
        <taxon>Sordariales</taxon>
        <taxon>Lasiosphaeriaceae</taxon>
        <taxon>Lasiosphaeria</taxon>
    </lineage>
</organism>
<keyword evidence="1" id="KW-1133">Transmembrane helix</keyword>
<evidence type="ECO:0000256" key="1">
    <source>
        <dbReference type="SAM" id="Phobius"/>
    </source>
</evidence>